<evidence type="ECO:0000256" key="4">
    <source>
        <dbReference type="PIRSR" id="PIRSR000097-2"/>
    </source>
</evidence>
<dbReference type="STRING" id="341454.A0A4S2N0G5"/>
<dbReference type="Proteomes" id="UP000298138">
    <property type="component" value="Unassembled WGS sequence"/>
</dbReference>
<dbReference type="PANTHER" id="PTHR43827:SF13">
    <property type="entry name" value="ALDO_KETO REDUCTASE FAMILY PROTEIN"/>
    <property type="match status" value="1"/>
</dbReference>
<proteinExistence type="inferred from homology"/>
<dbReference type="PANTHER" id="PTHR43827">
    <property type="entry name" value="2,5-DIKETO-D-GLUCONIC ACID REDUCTASE"/>
    <property type="match status" value="1"/>
</dbReference>
<feature type="domain" description="NADP-dependent oxidoreductase" evidence="6">
    <location>
        <begin position="32"/>
        <end position="267"/>
    </location>
</feature>
<dbReference type="InterPro" id="IPR018170">
    <property type="entry name" value="Aldo/ket_reductase_CS"/>
</dbReference>
<dbReference type="InterPro" id="IPR036812">
    <property type="entry name" value="NAD(P)_OxRdtase_dom_sf"/>
</dbReference>
<dbReference type="CDD" id="cd19071">
    <property type="entry name" value="AKR_AKR1-5-like"/>
    <property type="match status" value="1"/>
</dbReference>
<dbReference type="AlphaFoldDB" id="A0A4S2N0G5"/>
<evidence type="ECO:0000256" key="2">
    <source>
        <dbReference type="ARBA" id="ARBA00023002"/>
    </source>
</evidence>
<dbReference type="InParanoid" id="A0A4S2N0G5"/>
<dbReference type="EMBL" id="ML220115">
    <property type="protein sequence ID" value="TGZ82497.1"/>
    <property type="molecule type" value="Genomic_DNA"/>
</dbReference>
<evidence type="ECO:0000313" key="8">
    <source>
        <dbReference type="Proteomes" id="UP000298138"/>
    </source>
</evidence>
<name>A0A4S2N0G5_9PEZI</name>
<dbReference type="OrthoDB" id="416253at2759"/>
<evidence type="ECO:0000259" key="6">
    <source>
        <dbReference type="Pfam" id="PF00248"/>
    </source>
</evidence>
<feature type="binding site" evidence="4">
    <location>
        <position position="111"/>
    </location>
    <ligand>
        <name>substrate</name>
    </ligand>
</feature>
<accession>A0A4S2N0G5</accession>
<reference evidence="7 8" key="1">
    <citation type="submission" date="2019-04" db="EMBL/GenBank/DDBJ databases">
        <title>Comparative genomics and transcriptomics to analyze fruiting body development in filamentous ascomycetes.</title>
        <authorList>
            <consortium name="DOE Joint Genome Institute"/>
            <person name="Lutkenhaus R."/>
            <person name="Traeger S."/>
            <person name="Breuer J."/>
            <person name="Kuo A."/>
            <person name="Lipzen A."/>
            <person name="Pangilinan J."/>
            <person name="Dilworth D."/>
            <person name="Sandor L."/>
            <person name="Poggeler S."/>
            <person name="Barry K."/>
            <person name="Grigoriev I.V."/>
            <person name="Nowrousian M."/>
        </authorList>
    </citation>
    <scope>NUCLEOTIDE SEQUENCE [LARGE SCALE GENOMIC DNA]</scope>
    <source>
        <strain evidence="7 8">CBS 389.68</strain>
    </source>
</reference>
<evidence type="ECO:0000313" key="7">
    <source>
        <dbReference type="EMBL" id="TGZ82497.1"/>
    </source>
</evidence>
<dbReference type="GO" id="GO:0016491">
    <property type="term" value="F:oxidoreductase activity"/>
    <property type="evidence" value="ECO:0007669"/>
    <property type="project" value="UniProtKB-KW"/>
</dbReference>
<organism evidence="7 8">
    <name type="scientific">Ascodesmis nigricans</name>
    <dbReference type="NCBI Taxonomy" id="341454"/>
    <lineage>
        <taxon>Eukaryota</taxon>
        <taxon>Fungi</taxon>
        <taxon>Dikarya</taxon>
        <taxon>Ascomycota</taxon>
        <taxon>Pezizomycotina</taxon>
        <taxon>Pezizomycetes</taxon>
        <taxon>Pezizales</taxon>
        <taxon>Ascodesmidaceae</taxon>
        <taxon>Ascodesmis</taxon>
    </lineage>
</organism>
<dbReference type="SUPFAM" id="SSF51430">
    <property type="entry name" value="NAD(P)-linked oxidoreductase"/>
    <property type="match status" value="1"/>
</dbReference>
<evidence type="ECO:0000256" key="3">
    <source>
        <dbReference type="PIRSR" id="PIRSR000097-1"/>
    </source>
</evidence>
<comment type="similarity">
    <text evidence="1">Belongs to the aldo/keto reductase family.</text>
</comment>
<dbReference type="InterPro" id="IPR023210">
    <property type="entry name" value="NADP_OxRdtase_dom"/>
</dbReference>
<dbReference type="PIRSF" id="PIRSF000097">
    <property type="entry name" value="AKR"/>
    <property type="match status" value="1"/>
</dbReference>
<dbReference type="FunFam" id="3.20.20.100:FF:000015">
    <property type="entry name" value="Oxidoreductase, aldo/keto reductase family"/>
    <property type="match status" value="1"/>
</dbReference>
<dbReference type="InterPro" id="IPR020471">
    <property type="entry name" value="AKR"/>
</dbReference>
<feature type="active site" description="Proton donor" evidence="3">
    <location>
        <position position="51"/>
    </location>
</feature>
<protein>
    <submittedName>
        <fullName evidence="7">2,5-diketo-D-gluconic acid reductase A</fullName>
    </submittedName>
</protein>
<evidence type="ECO:0000256" key="1">
    <source>
        <dbReference type="ARBA" id="ARBA00007905"/>
    </source>
</evidence>
<gene>
    <name evidence="7" type="ORF">EX30DRAFT_187452</name>
</gene>
<keyword evidence="8" id="KW-1185">Reference proteome</keyword>
<feature type="site" description="Lowers pKa of active site Tyr" evidence="5">
    <location>
        <position position="76"/>
    </location>
</feature>
<dbReference type="PRINTS" id="PR00069">
    <property type="entry name" value="ALDKETRDTASE"/>
</dbReference>
<keyword evidence="2" id="KW-0560">Oxidoreductase</keyword>
<dbReference type="Gene3D" id="3.20.20.100">
    <property type="entry name" value="NADP-dependent oxidoreductase domain"/>
    <property type="match status" value="1"/>
</dbReference>
<evidence type="ECO:0000256" key="5">
    <source>
        <dbReference type="PIRSR" id="PIRSR000097-3"/>
    </source>
</evidence>
<dbReference type="FunCoup" id="A0A4S2N0G5">
    <property type="interactions" value="104"/>
</dbReference>
<dbReference type="PROSITE" id="PS00062">
    <property type="entry name" value="ALDOKETO_REDUCTASE_2"/>
    <property type="match status" value="1"/>
</dbReference>
<dbReference type="Pfam" id="PF00248">
    <property type="entry name" value="Aldo_ket_red"/>
    <property type="match status" value="1"/>
</dbReference>
<sequence>MPPLPPLLLKSGFSIPRLGLGVYQTPASTCPGIVSHALSVGYRHFDSATGYRNESACVDGIIASTVPRSDVFFTTKLPPKLRGYDMTKESINNILETIPGLEGYIDLYLIHAPYGTRDDRIGQWRAMVEAQKEGKIRSLGVSNYGIHHLEELKNWQKSVAPEDAGILSVGQWEIHPWLMRKDIREWCEKEEVIVEAYCPLVRGQRWGEKKLVEVAEKYGKTQAQVLLKWSLQQGLVPLAKTIRNERVEENFAVWDWELSEADVKALETEEYNPCTWDPTKEPL</sequence>